<dbReference type="Gene3D" id="3.30.479.30">
    <property type="entry name" value="Band 7 domain"/>
    <property type="match status" value="1"/>
</dbReference>
<dbReference type="AlphaFoldDB" id="A0ABD2ZAX1"/>
<keyword evidence="2" id="KW-0472">Membrane</keyword>
<dbReference type="EMBL" id="JBJUIK010000010">
    <property type="protein sequence ID" value="KAL3516627.1"/>
    <property type="molecule type" value="Genomic_DNA"/>
</dbReference>
<comment type="similarity">
    <text evidence="2">Belongs to the band 7/mec-2 family. Flotillin subfamily.</text>
</comment>
<comment type="subcellular location">
    <subcellularLocation>
        <location evidence="2">Cell membrane</location>
        <topology evidence="2">Lipid-anchor</topology>
    </subcellularLocation>
    <subcellularLocation>
        <location evidence="2">Membrane</location>
        <location evidence="2">Caveola</location>
    </subcellularLocation>
    <subcellularLocation>
        <location evidence="1">Endomembrane system</location>
    </subcellularLocation>
</comment>
<organism evidence="3 4">
    <name type="scientific">Cinchona calisaya</name>
    <dbReference type="NCBI Taxonomy" id="153742"/>
    <lineage>
        <taxon>Eukaryota</taxon>
        <taxon>Viridiplantae</taxon>
        <taxon>Streptophyta</taxon>
        <taxon>Embryophyta</taxon>
        <taxon>Tracheophyta</taxon>
        <taxon>Spermatophyta</taxon>
        <taxon>Magnoliopsida</taxon>
        <taxon>eudicotyledons</taxon>
        <taxon>Gunneridae</taxon>
        <taxon>Pentapetalae</taxon>
        <taxon>asterids</taxon>
        <taxon>lamiids</taxon>
        <taxon>Gentianales</taxon>
        <taxon>Rubiaceae</taxon>
        <taxon>Cinchonoideae</taxon>
        <taxon>Cinchoneae</taxon>
        <taxon>Cinchona</taxon>
    </lineage>
</organism>
<keyword evidence="2" id="KW-1003">Cell membrane</keyword>
<keyword evidence="4" id="KW-1185">Reference proteome</keyword>
<name>A0ABD2ZAX1_9GENT</name>
<proteinExistence type="inferred from homology"/>
<evidence type="ECO:0000256" key="1">
    <source>
        <dbReference type="ARBA" id="ARBA00004308"/>
    </source>
</evidence>
<dbReference type="PANTHER" id="PTHR13806">
    <property type="entry name" value="FLOTILLIN-RELATED"/>
    <property type="match status" value="1"/>
</dbReference>
<evidence type="ECO:0000313" key="4">
    <source>
        <dbReference type="Proteomes" id="UP001630127"/>
    </source>
</evidence>
<sequence length="143" mass="15950">MGPHILVQWSQLVQGTAFRFEFASLAGAASLAEPEQEPCETSLEEEERRRIGRNFMPVIDVTPVNYTFEVNAMSAEKLSFLPAVFTIGPRVDDDDSLVKYAKLLSHHKRESDDVKELGQGVIEGETRVLAASMTMEEIFRGCS</sequence>
<gene>
    <name evidence="3" type="ORF">ACH5RR_023529</name>
</gene>
<dbReference type="Proteomes" id="UP001630127">
    <property type="component" value="Unassembled WGS sequence"/>
</dbReference>
<comment type="caution">
    <text evidence="3">The sequence shown here is derived from an EMBL/GenBank/DDBJ whole genome shotgun (WGS) entry which is preliminary data.</text>
</comment>
<dbReference type="PANTHER" id="PTHR13806:SF31">
    <property type="entry name" value="FLOTILLIN-LIKE PROTEIN 1-RELATED"/>
    <property type="match status" value="1"/>
</dbReference>
<accession>A0ABD2ZAX1</accession>
<dbReference type="GO" id="GO:0012505">
    <property type="term" value="C:endomembrane system"/>
    <property type="evidence" value="ECO:0007669"/>
    <property type="project" value="UniProtKB-SubCell"/>
</dbReference>
<evidence type="ECO:0000256" key="2">
    <source>
        <dbReference type="RuleBase" id="RU366054"/>
    </source>
</evidence>
<evidence type="ECO:0000313" key="3">
    <source>
        <dbReference type="EMBL" id="KAL3516627.1"/>
    </source>
</evidence>
<protein>
    <recommendedName>
        <fullName evidence="2">Flotillin-like</fullName>
    </recommendedName>
</protein>
<dbReference type="InterPro" id="IPR027705">
    <property type="entry name" value="Flotillin_fam"/>
</dbReference>
<dbReference type="InterPro" id="IPR036013">
    <property type="entry name" value="Band_7/SPFH_dom_sf"/>
</dbReference>
<reference evidence="3 4" key="1">
    <citation type="submission" date="2024-11" db="EMBL/GenBank/DDBJ databases">
        <title>A near-complete genome assembly of Cinchona calisaya.</title>
        <authorList>
            <person name="Lian D.C."/>
            <person name="Zhao X.W."/>
            <person name="Wei L."/>
        </authorList>
    </citation>
    <scope>NUCLEOTIDE SEQUENCE [LARGE SCALE GENOMIC DNA]</scope>
    <source>
        <tissue evidence="3">Nenye</tissue>
    </source>
</reference>
<dbReference type="GO" id="GO:0005901">
    <property type="term" value="C:caveola"/>
    <property type="evidence" value="ECO:0007669"/>
    <property type="project" value="UniProtKB-SubCell"/>
</dbReference>